<keyword evidence="8" id="KW-0243">Dynein</keyword>
<dbReference type="InterPro" id="IPR042219">
    <property type="entry name" value="AAA_lid_11_sf"/>
</dbReference>
<dbReference type="FunFam" id="3.40.50.300:FF:002141">
    <property type="entry name" value="Dynein heavy chain"/>
    <property type="match status" value="1"/>
</dbReference>
<keyword evidence="11" id="KW-0505">Motor protein</keyword>
<dbReference type="FunFam" id="1.20.1270.280:FF:000001">
    <property type="entry name" value="dynein heavy chain 7, axonemal"/>
    <property type="match status" value="1"/>
</dbReference>
<dbReference type="InterPro" id="IPR042228">
    <property type="entry name" value="Dynein_linker_3"/>
</dbReference>
<gene>
    <name evidence="26" type="primary">Contig6452.g6912</name>
    <name evidence="26" type="ORF">STYLEM_8823</name>
</gene>
<dbReference type="SUPFAM" id="SSF52540">
    <property type="entry name" value="P-loop containing nucleoside triphosphate hydrolases"/>
    <property type="match status" value="4"/>
</dbReference>
<dbReference type="Proteomes" id="UP000039865">
    <property type="component" value="Unassembled WGS sequence"/>
</dbReference>
<evidence type="ECO:0000259" key="17">
    <source>
        <dbReference type="Pfam" id="PF08393"/>
    </source>
</evidence>
<dbReference type="InterPro" id="IPR042222">
    <property type="entry name" value="Dynein_2_N"/>
</dbReference>
<dbReference type="Gene3D" id="1.20.1270.280">
    <property type="match status" value="1"/>
</dbReference>
<dbReference type="InterPro" id="IPR054354">
    <property type="entry name" value="DYNC2H1-like_lid"/>
</dbReference>
<dbReference type="FunFam" id="1.10.287.2620:FF:000002">
    <property type="entry name" value="Dynein heavy chain 2, axonemal"/>
    <property type="match status" value="1"/>
</dbReference>
<protein>
    <submittedName>
        <fullName evidence="26">Dynein heavy chain family protein</fullName>
    </submittedName>
</protein>
<dbReference type="Gene3D" id="3.10.490.20">
    <property type="match status" value="1"/>
</dbReference>
<evidence type="ECO:0000256" key="5">
    <source>
        <dbReference type="ARBA" id="ARBA00022737"/>
    </source>
</evidence>
<dbReference type="InterPro" id="IPR035706">
    <property type="entry name" value="AAA_9"/>
</dbReference>
<dbReference type="Pfam" id="PF12777">
    <property type="entry name" value="MT"/>
    <property type="match status" value="1"/>
</dbReference>
<dbReference type="GO" id="GO:0060294">
    <property type="term" value="P:cilium movement involved in cell motility"/>
    <property type="evidence" value="ECO:0007669"/>
    <property type="project" value="UniProtKB-ARBA"/>
</dbReference>
<dbReference type="InterPro" id="IPR013602">
    <property type="entry name" value="Dynein_heavy_linker"/>
</dbReference>
<feature type="domain" description="Dynein heavy chain ATP-binding dynein motor region" evidence="21">
    <location>
        <begin position="3232"/>
        <end position="3453"/>
    </location>
</feature>
<dbReference type="GO" id="GO:0036156">
    <property type="term" value="C:inner dynein arm"/>
    <property type="evidence" value="ECO:0007669"/>
    <property type="project" value="UniProtKB-ARBA"/>
</dbReference>
<evidence type="ECO:0000256" key="15">
    <source>
        <dbReference type="SAM" id="MobiDB-lite"/>
    </source>
</evidence>
<dbReference type="Pfam" id="PF12774">
    <property type="entry name" value="AAA_6"/>
    <property type="match status" value="1"/>
</dbReference>
<keyword evidence="9 14" id="KW-0175">Coiled coil</keyword>
<dbReference type="InParanoid" id="A0A078ADB2"/>
<keyword evidence="27" id="KW-1185">Reference proteome</keyword>
<evidence type="ECO:0000259" key="23">
    <source>
        <dbReference type="Pfam" id="PF18198"/>
    </source>
</evidence>
<evidence type="ECO:0000256" key="3">
    <source>
        <dbReference type="ARBA" id="ARBA00022490"/>
    </source>
</evidence>
<evidence type="ECO:0000256" key="1">
    <source>
        <dbReference type="ARBA" id="ARBA00004430"/>
    </source>
</evidence>
<feature type="domain" description="Dynein heavy chain C-terminal" evidence="24">
    <location>
        <begin position="3997"/>
        <end position="4303"/>
    </location>
</feature>
<dbReference type="InterPro" id="IPR041658">
    <property type="entry name" value="AAA_lid_11"/>
</dbReference>
<dbReference type="OMA" id="NEDIWRI"/>
<reference evidence="26 27" key="1">
    <citation type="submission" date="2014-06" db="EMBL/GenBank/DDBJ databases">
        <authorList>
            <person name="Swart Estienne"/>
        </authorList>
    </citation>
    <scope>NUCLEOTIDE SEQUENCE [LARGE SCALE GENOMIC DNA]</scope>
    <source>
        <strain evidence="26 27">130c</strain>
    </source>
</reference>
<feature type="domain" description="Dynein heavy chain coiled coil stalk" evidence="19">
    <location>
        <begin position="2871"/>
        <end position="3202"/>
    </location>
</feature>
<dbReference type="InterPro" id="IPR043157">
    <property type="entry name" value="Dynein_AAA1S"/>
</dbReference>
<evidence type="ECO:0000313" key="26">
    <source>
        <dbReference type="EMBL" id="CDW79831.1"/>
    </source>
</evidence>
<feature type="domain" description="Dynein heavy chain AAA module D4" evidence="20">
    <location>
        <begin position="2598"/>
        <end position="2855"/>
    </location>
</feature>
<dbReference type="Gene3D" id="1.20.140.100">
    <property type="entry name" value="Dynein heavy chain, N-terminal domain 2"/>
    <property type="match status" value="1"/>
</dbReference>
<dbReference type="GO" id="GO:0051959">
    <property type="term" value="F:dynein light intermediate chain binding"/>
    <property type="evidence" value="ECO:0007669"/>
    <property type="project" value="InterPro"/>
</dbReference>
<feature type="coiled-coil region" evidence="14">
    <location>
        <begin position="3094"/>
        <end position="3149"/>
    </location>
</feature>
<keyword evidence="7" id="KW-0067">ATP-binding</keyword>
<evidence type="ECO:0000256" key="12">
    <source>
        <dbReference type="ARBA" id="ARBA00023212"/>
    </source>
</evidence>
<dbReference type="GO" id="GO:0005524">
    <property type="term" value="F:ATP binding"/>
    <property type="evidence" value="ECO:0007669"/>
    <property type="project" value="UniProtKB-KW"/>
</dbReference>
<dbReference type="PANTHER" id="PTHR22878">
    <property type="entry name" value="DYNEIN HEAVY CHAIN 6, AXONEMAL-LIKE-RELATED"/>
    <property type="match status" value="1"/>
</dbReference>
<dbReference type="Pfam" id="PF17852">
    <property type="entry name" value="Dynein_AAA_lid"/>
    <property type="match status" value="1"/>
</dbReference>
<evidence type="ECO:0000259" key="21">
    <source>
        <dbReference type="Pfam" id="PF12781"/>
    </source>
</evidence>
<keyword evidence="13" id="KW-0966">Cell projection</keyword>
<feature type="compositionally biased region" description="Basic and acidic residues" evidence="15">
    <location>
        <begin position="292"/>
        <end position="306"/>
    </location>
</feature>
<keyword evidence="6" id="KW-0547">Nucleotide-binding</keyword>
<evidence type="ECO:0000256" key="7">
    <source>
        <dbReference type="ARBA" id="ARBA00022840"/>
    </source>
</evidence>
<dbReference type="InterPro" id="IPR041228">
    <property type="entry name" value="Dynein_C"/>
</dbReference>
<evidence type="ECO:0000256" key="4">
    <source>
        <dbReference type="ARBA" id="ARBA00022701"/>
    </source>
</evidence>
<dbReference type="FunFam" id="3.10.490.20:FF:000005">
    <property type="entry name" value="Dynein axonemal heavy chain 6"/>
    <property type="match status" value="1"/>
</dbReference>
<feature type="coiled-coil region" evidence="14">
    <location>
        <begin position="1009"/>
        <end position="1069"/>
    </location>
</feature>
<feature type="domain" description="Dynein heavy chain region D6 P-loop" evidence="16">
    <location>
        <begin position="3706"/>
        <end position="3820"/>
    </location>
</feature>
<dbReference type="InterPro" id="IPR027417">
    <property type="entry name" value="P-loop_NTPase"/>
</dbReference>
<dbReference type="InterPro" id="IPR024317">
    <property type="entry name" value="Dynein_heavy_chain_D4_dom"/>
</dbReference>
<dbReference type="FunFam" id="1.20.920.30:FF:000005">
    <property type="entry name" value="Dynein, axonemal, heavy chain 2"/>
    <property type="match status" value="1"/>
</dbReference>
<dbReference type="Pfam" id="PF12775">
    <property type="entry name" value="AAA_7"/>
    <property type="match status" value="1"/>
</dbReference>
<dbReference type="GO" id="GO:0005874">
    <property type="term" value="C:microtubule"/>
    <property type="evidence" value="ECO:0007669"/>
    <property type="project" value="UniProtKB-KW"/>
</dbReference>
<dbReference type="Gene3D" id="3.20.180.20">
    <property type="entry name" value="Dynein heavy chain, N-terminal domain 2"/>
    <property type="match status" value="1"/>
</dbReference>
<dbReference type="Gene3D" id="1.10.287.2620">
    <property type="match status" value="1"/>
</dbReference>
<dbReference type="GO" id="GO:0036159">
    <property type="term" value="P:inner dynein arm assembly"/>
    <property type="evidence" value="ECO:0007669"/>
    <property type="project" value="UniProtKB-ARBA"/>
</dbReference>
<feature type="region of interest" description="Disordered" evidence="15">
    <location>
        <begin position="242"/>
        <end position="306"/>
    </location>
</feature>
<dbReference type="InterPro" id="IPR024743">
    <property type="entry name" value="Dynein_HC_stalk"/>
</dbReference>
<dbReference type="FunFam" id="1.20.920.20:FF:000001">
    <property type="entry name" value="dynein heavy chain 2, axonemal"/>
    <property type="match status" value="1"/>
</dbReference>
<feature type="domain" description="Dynein heavy chain AAA lid" evidence="23">
    <location>
        <begin position="3852"/>
        <end position="3990"/>
    </location>
</feature>
<keyword evidence="3" id="KW-0963">Cytoplasm</keyword>
<dbReference type="GO" id="GO:0008569">
    <property type="term" value="F:minus-end-directed microtubule motor activity"/>
    <property type="evidence" value="ECO:0007669"/>
    <property type="project" value="InterPro"/>
</dbReference>
<dbReference type="GO" id="GO:0008017">
    <property type="term" value="F:microtubule binding"/>
    <property type="evidence" value="ECO:0007669"/>
    <property type="project" value="UniProtKB-ARBA"/>
</dbReference>
<dbReference type="Pfam" id="PF22597">
    <property type="entry name" value="DYN_lid"/>
    <property type="match status" value="1"/>
</dbReference>
<dbReference type="Pfam" id="PF03028">
    <property type="entry name" value="Dynein_heavy"/>
    <property type="match status" value="1"/>
</dbReference>
<dbReference type="FunFam" id="3.40.50.300:FF:000362">
    <property type="entry name" value="Dynein, axonemal, heavy chain 6"/>
    <property type="match status" value="1"/>
</dbReference>
<evidence type="ECO:0000256" key="10">
    <source>
        <dbReference type="ARBA" id="ARBA00023069"/>
    </source>
</evidence>
<sequence>MHSLQKHAKIMFQIDLNNFVADKAKRNELKRRLYDSGISNVPMPSVKRPIEDNMSARPFSARMNSNKIQSLSPLKKRIQDLNTNLIKNMNESYQEAALIEAKNLGEGTAEYYKNQQNILSGSFNAGAVTGLRDNFSMVPRIQGSLRGANQAQDLMMFNNKQLLLSKTQKHNPRDVPPIDAETRFRINQTLNQSQIEQSKFLQGPPAMVYAGFEGGVSLSQKNLEQARTKFLLDKLTGKLPPELRGGLGQVLPPISKDSPRTKRAKSKGTMSVSSKSRADDREFRQNLNNSNVEDKKGQGQKKEEKAQKWSDLDKYIELLLDSKSEEETVFVYLNPNPNGDPYDLLVCSYQQRNEQKYYTLSGKGLTLYENDTPIEFLSLGQWLIERDSYNHIKELPFFKKFKRWKFMRMWKKTIKHQNRMKAQNSLEEKLFMLQDHFSVHLMKHRQYMLEMEKLRFVDSMRNSDTKTIEEFAKAQEDRRKLISEEISKFSDKSRDNVRECISKVLSELRERIVSEIALDEERKKNNPIQSSNTITMKRKASNNVFEKLGFPEGMTYGHRSSLRKECSRFLRFAYIVDFLSLEALANIYTGSVRDLIRRLEELDENCDMERIMTMEFDEQSRQTAPPQRGREPLFYVAIQLNDKQPIPQHAIEMVECAEFRLPPSGVSKEHEFDLLCHLELEPEKEEKKAGEEEEEEADDQQMLEVQKYKSTVPKIQEYWLRTVPDADDYIDVLVRCFASGLDQIQVFERWSKHNDLTPYADALEEWDDIVGEVWEEPDSLVLNPYSWIQDNKLYQDQKEMVREIIDGAFEKAQRFLTRFQPLLEIYWRNKQFDINILVHERLKNPVESVSHTIKLLNHYNNLYTNQLPSTTELGLVQLDSKGCRSKLLPTAKELIAKIEELIPKIIRARTDESKKWLQKSIRDLQKPVATVEDFVEQNNNMNYTNENFQNYRDRVDLFGQFYNILAEFQLKVKKEDKDNYTECVQHISQLSTIVANVESQQDANMETFKKTLNELIPQLNNQINELHDEARNPIFLSGEANMFDMLRQLDELEQRFKELENRSMKYNQWQEVLQTQPTIFDNLDQLREDLSLRCIMWRSLKEWEELTEKWIKTQFNNIQAKEIAQKADGYAKICLRLEKNLEENPIQSKLKELVDTFKGAMPIVVALRNENLKEHHWKEIKDLIQADFDISDPEFTLQSLIDLNAVQYQEDITAISTQASQEASLRAQIQQLEDTWKKIDFVTKQYKDKDAYILDEIDDIFAALDEGMAMVNTIMGSRYVKPLRNEAETWKKNLFTLNQVVEEWVICQKQWIYLENIFAAPDIKKQLPTESQRFEQVDKFFKQLMNKTHKTPNALRTVKNSPNLLDQLKTNNDVLDDIQKKLEDYLENKRSAFPRFYFLSNDELLEILANSQNLDVIQQHLKTCFDNIVKLDISEGIDIQAMCSLEGERIPFSKPQKVRGLVEQWLDLVQTAMRDTLWRLMKQGLTDYANSERKLWVLTHYGQVVATIAQISWCSTSEYYINEMSNNPFSLQEWYDLNETQLAQLTELVRGKLTSLQRKIIVALVTTDVHARDIVEGLLKENVSSVYDFAWQQQLRYYWEEEADDCRVKQINASLKYGYEYMGATSRLVITPLTDRCWITITGALHIKLGANPAGPAGTGKTESTKDLAKALGMLCIVFNCSDQVDYKMMGRLFSGLAQQGAWTCLDEFNRIDIEVLSVIAQQILTIREALLRNQPNFLFEGKEIPLQPSLGVHITMNPGYAGRTELPDNLKVLFRPVAMMIPDYGLIAEIMLFAEGFGNAKILSKKMVQLYKLSSEQLSQQDHYDFGMRAVKSVLVMAGSLKRANPNLNEDAVLIRAMRDSNVPKFLKDDLPLFSAIVQDLFPSIEITESDYGELQTQIEESIETFGFQLNPVFILKCIQLFETFNVRFGVMLVGPTGGGKTACYNILQHTMTTLNQKGSKDDRFQFVKKTILNPKSISMGELYGEVNPISQEWHDGLASKVMRAAAQELGEEKTWVVFDGPVDALWIENMNTVLDDNMTLCLANGQRIKLRAAMRILFEVQDLAVASPATVSRCGMVYLTYEELGWRPYVKTWIQKFFSEDILTNELKEYLYSVFDSTIDIGQDKIRDLLSEPIPTANIQQVISLCNFLEVFVSPSQGFKGTDDEKRKLLINIYAWSFTWGLGASLDERSKERFDDIVRDIFKGVQIPPSNSVFDYFFDLKKDKSFKPWSSKVPAFVFDKEVPYFELLVPTADTYKYSYCLDLLLSKEKPSFFTGYTGVGKSVVISNSLAKFQEEKDIMPIFINFSAQTSSTRTQQSIEDKLEKKKRTLFGAPPGKKIAIFVDDINMPATEQYGAQPPIELLRLFIDKRGLYDRDEWVWKDVEDTTLIAASAPPGGGRSPLTMRFTRHFNMFCLPNADRTTLSKIFGSILQGFLKIGFQDQIQKMDEAIVSSTIEIYMKISEELRATPAKFHYLFNLRDVSKVFQGILMVKPVSVQQPETLARLWINECLRVFYDRLINNEDKAWFTALIMELMVRNFRMQMDHDEVFHREKIMFGNLLKLDAPVRLYEEIKDKAKLTKVLNGMLDDYNLGNSNKMNLVFFDDAIEHILRIVRVLRQPRGNIMLIGVGGSGKQSLTRLSSHMLDIQCKQIEITKNFGPPQFKDFMKELMFTTGIDGKQFCFIMTDTQIINESFLEDINNLLNTGEIPNLMLPEDRDKIINGVRPVVIEMKKIDSIEVINQTFINRVRDNLHITLCMSPVGDTLRVRCRMFPSLVNCCTLDWFSRWPEEALLYVSSEFLKELDLPSEEVRQALSEMCMVIHTSVEEEADNFFAQLRRKVYTTPKSYLDLISLYLNTLDVKRQEYNLNKNRLATGLKKLNDTNKSIAELKVKLTELQPLLQKKNEDLKIALDKVNADKKIANEKERVVSQEAEIVNKKATEAKAISDDAEADLNAAKPELEAAEAALKTLDKSAIVEIKTFPNPPAAVVMVMEAVMILIGEKTDWNNVRIVLGDTQGFINKLLFYDVSKTPESVLQKVRTKYLKLKEFEPEFVGGKSQAAKCLCMWVVSVSKFQSVIKKVEPKKKKFEEVQSILSQAQAELNVKMTEVNKVKEAVARLEAECQRMQDEKERLENDMDKCEKRMGRAEKLVVLLADEGVRWKETVANISLEIEQLVGNVFLSCACISYYGAFTGLYRQNLVTKWVSSCLDKGIPTSQDFSLVKIMGDPVVIRGWNISGLPTDQVSIENGILATKAQRWPLCIDPQQQANKWIKNMEKGNLLQLKFGTNNFLREVSGAVRNGRPTIVEDLEEYIDPSIDPILLKQAFKTEGGIKQMRLGDSNVDYDDNFKFFMTTKMPNPHYLPEVCIKVTIINFTVTFSGLEEQLLGDVVVQEKPEIEKKRDEIVVTMDSDQRTLKQIEITILKLLSESTEEQILDEDNLINVLENSKKTSKEINERMAQSLIVEEEINKTRNQYRSVAIRGSILYFVIADLAGIDPMYQYSLAYIKRLFNQAIEKSKKCRDLQERLDILIDNITRMIYTNVSRGLFEAHKIIYSFLIIININRNIGKIKDTQWNILLRGSGALTVEQQRNKLKNPDPKVISIIGWEMLYFIDVNETASFGGLCKSIIQNWKEWYDWVSKGDPHLQPLPLEWAEKLGNFEKLIILKAFRPEKLLFAFQNYVIDEIGKFFVESPSVTMEVVYADTDVKTPLIFVLSQGADPTSSLIKFAKDKGFGEKLNVISLGQGQGPKAEALIKASKKNGEWVMLQNCHLAKSWMPSLENIVINFAYEEGEIHNEFRLYLTSMPADYFPVSVLQNGVKLTTEPPRGLKANLKRTYQDFSEATFNDSKKPETWKKLLFGLSFFHALIQERRKFGPLGWNIRYEFNDSDLETSITMLKIFLDEQEDIPWDALLYVTGHINYGGRVTDDWDRRCLISILKKYYNSDILEDGYKFSESGTYYAPTFGPLDSYREYIDTLSLIDNPEVFGLHENANITYQNQESDKIVATILSIQPRVSSVAGGQTPDEIVKERAKEIKKILPALLDKNSGKKEMFKPDKQGLISSLATVLLQEMQRFNRLLSVMRNSIMMLKKAIKGFIVMSEELDSMYVSIQNNQVPKNWEKVAYPSLKPLATWYKDLLERVVFMQDWLNNGPPNSFWLSGFFFPQGFMTGCLQTHARNYKIAIDKLQFSFQVLLEEDPSEVEEPPEDGVYIYGLYMDGARYDRETQMMADQYPSEMYSKMPLIWFKPQEDYKADPEEYSCPVYKTSVRAGVLSTTGQSTNFIIAVEIQTKELPRIWTLRAAAMLCQLNE</sequence>
<evidence type="ECO:0000259" key="18">
    <source>
        <dbReference type="Pfam" id="PF12774"/>
    </source>
</evidence>
<evidence type="ECO:0000256" key="2">
    <source>
        <dbReference type="ARBA" id="ARBA00008887"/>
    </source>
</evidence>
<dbReference type="FunFam" id="3.40.50.300:FF:000063">
    <property type="entry name" value="dynein heavy chain 6, axonemal"/>
    <property type="match status" value="1"/>
</dbReference>
<dbReference type="Gene3D" id="6.10.140.1060">
    <property type="match status" value="1"/>
</dbReference>
<feature type="domain" description="Dynein 2 heavy chain 1 cytoplasmic ATPase lid" evidence="25">
    <location>
        <begin position="2443"/>
        <end position="2525"/>
    </location>
</feature>
<dbReference type="FunFam" id="1.20.140.100:FF:000004">
    <property type="entry name" value="Dynein axonemal heavy chain 6"/>
    <property type="match status" value="1"/>
</dbReference>
<dbReference type="Pfam" id="PF08393">
    <property type="entry name" value="DHC_N2"/>
    <property type="match status" value="1"/>
</dbReference>
<keyword evidence="5" id="KW-0677">Repeat</keyword>
<dbReference type="InterPro" id="IPR043160">
    <property type="entry name" value="Dynein_C_barrel"/>
</dbReference>
<dbReference type="FunFam" id="1.10.8.1220:FF:000001">
    <property type="entry name" value="Dynein axonemal heavy chain 5"/>
    <property type="match status" value="1"/>
</dbReference>
<name>A0A078ADB2_STYLE</name>
<dbReference type="FunFam" id="1.10.8.720:FF:000001">
    <property type="entry name" value="dynein heavy chain 7, axonemal"/>
    <property type="match status" value="1"/>
</dbReference>
<dbReference type="GO" id="GO:0045505">
    <property type="term" value="F:dynein intermediate chain binding"/>
    <property type="evidence" value="ECO:0007669"/>
    <property type="project" value="InterPro"/>
</dbReference>
<evidence type="ECO:0000259" key="16">
    <source>
        <dbReference type="Pfam" id="PF03028"/>
    </source>
</evidence>
<dbReference type="PANTHER" id="PTHR22878:SF68">
    <property type="entry name" value="DYNEIN HEAVY CHAIN 6, AXONEMAL-LIKE"/>
    <property type="match status" value="1"/>
</dbReference>
<feature type="coiled-coil region" evidence="14">
    <location>
        <begin position="2904"/>
        <end position="2933"/>
    </location>
</feature>
<dbReference type="Gene3D" id="1.10.8.710">
    <property type="match status" value="1"/>
</dbReference>
<dbReference type="FunFam" id="3.20.180.20:FF:000001">
    <property type="entry name" value="Dynein axonemal heavy chain 5"/>
    <property type="match status" value="1"/>
</dbReference>
<dbReference type="InterPro" id="IPR041466">
    <property type="entry name" value="Dynein_AAA5_ext"/>
</dbReference>
<dbReference type="Gene3D" id="3.40.50.300">
    <property type="entry name" value="P-loop containing nucleotide triphosphate hydrolases"/>
    <property type="match status" value="5"/>
</dbReference>
<keyword evidence="4" id="KW-0493">Microtubule</keyword>
<accession>A0A078ADB2</accession>
<proteinExistence type="inferred from homology"/>
<evidence type="ECO:0000256" key="6">
    <source>
        <dbReference type="ARBA" id="ARBA00022741"/>
    </source>
</evidence>
<evidence type="ECO:0000259" key="22">
    <source>
        <dbReference type="Pfam" id="PF17852"/>
    </source>
</evidence>
<feature type="domain" description="Dynein heavy chain AAA 5 extension" evidence="22">
    <location>
        <begin position="2114"/>
        <end position="2232"/>
    </location>
</feature>
<evidence type="ECO:0000256" key="9">
    <source>
        <dbReference type="ARBA" id="ARBA00023054"/>
    </source>
</evidence>
<dbReference type="FunFam" id="3.40.50.300:FF:001145">
    <property type="entry name" value="Putative dynein heavy chain"/>
    <property type="match status" value="1"/>
</dbReference>
<organism evidence="26 27">
    <name type="scientific">Stylonychia lemnae</name>
    <name type="common">Ciliate</name>
    <dbReference type="NCBI Taxonomy" id="5949"/>
    <lineage>
        <taxon>Eukaryota</taxon>
        <taxon>Sar</taxon>
        <taxon>Alveolata</taxon>
        <taxon>Ciliophora</taxon>
        <taxon>Intramacronucleata</taxon>
        <taxon>Spirotrichea</taxon>
        <taxon>Stichotrichia</taxon>
        <taxon>Sporadotrichida</taxon>
        <taxon>Oxytrichidae</taxon>
        <taxon>Stylonychinae</taxon>
        <taxon>Stylonychia</taxon>
    </lineage>
</organism>
<dbReference type="InterPro" id="IPR004273">
    <property type="entry name" value="Dynein_heavy_D6_P-loop"/>
</dbReference>
<dbReference type="FunFam" id="1.10.8.710:FF:000004">
    <property type="entry name" value="Dynein axonemal heavy chain 6"/>
    <property type="match status" value="1"/>
</dbReference>
<dbReference type="EMBL" id="CCKQ01008369">
    <property type="protein sequence ID" value="CDW79831.1"/>
    <property type="molecule type" value="Genomic_DNA"/>
</dbReference>
<dbReference type="InterPro" id="IPR026983">
    <property type="entry name" value="DHC"/>
</dbReference>
<evidence type="ECO:0000313" key="27">
    <source>
        <dbReference type="Proteomes" id="UP000039865"/>
    </source>
</evidence>
<dbReference type="Gene3D" id="1.10.472.130">
    <property type="match status" value="1"/>
</dbReference>
<evidence type="ECO:0000256" key="13">
    <source>
        <dbReference type="ARBA" id="ARBA00023273"/>
    </source>
</evidence>
<comment type="similarity">
    <text evidence="2">Belongs to the dynein heavy chain family.</text>
</comment>
<dbReference type="InterPro" id="IPR035699">
    <property type="entry name" value="AAA_6"/>
</dbReference>
<dbReference type="Pfam" id="PF12780">
    <property type="entry name" value="AAA_8"/>
    <property type="match status" value="1"/>
</dbReference>
<dbReference type="Gene3D" id="1.10.8.720">
    <property type="entry name" value="Region D6 of dynein motor"/>
    <property type="match status" value="1"/>
</dbReference>
<comment type="subcellular location">
    <subcellularLocation>
        <location evidence="1">Cytoplasm</location>
        <location evidence="1">Cytoskeleton</location>
        <location evidence="1">Cilium axoneme</location>
    </subcellularLocation>
</comment>
<dbReference type="Pfam" id="PF18198">
    <property type="entry name" value="AAA_lid_11"/>
    <property type="match status" value="1"/>
</dbReference>
<dbReference type="Gene3D" id="1.20.920.20">
    <property type="match status" value="1"/>
</dbReference>
<feature type="domain" description="Dynein heavy chain linker" evidence="17">
    <location>
        <begin position="1083"/>
        <end position="1483"/>
    </location>
</feature>
<dbReference type="Pfam" id="PF18199">
    <property type="entry name" value="Dynein_C"/>
    <property type="match status" value="1"/>
</dbReference>
<dbReference type="Pfam" id="PF12781">
    <property type="entry name" value="AAA_9"/>
    <property type="match status" value="1"/>
</dbReference>
<dbReference type="Gene3D" id="1.20.920.30">
    <property type="match status" value="1"/>
</dbReference>
<dbReference type="OrthoDB" id="447173at2759"/>
<evidence type="ECO:0000259" key="25">
    <source>
        <dbReference type="Pfam" id="PF22597"/>
    </source>
</evidence>
<evidence type="ECO:0000256" key="11">
    <source>
        <dbReference type="ARBA" id="ARBA00023175"/>
    </source>
</evidence>
<evidence type="ECO:0000256" key="14">
    <source>
        <dbReference type="SAM" id="Coils"/>
    </source>
</evidence>
<dbReference type="Gene3D" id="1.20.58.1120">
    <property type="match status" value="1"/>
</dbReference>
<feature type="domain" description="Dynein heavy chain hydrolytic ATP-binding dynein motor region" evidence="18">
    <location>
        <begin position="1617"/>
        <end position="1943"/>
    </location>
</feature>
<dbReference type="Gene3D" id="1.10.8.1220">
    <property type="match status" value="1"/>
</dbReference>
<keyword evidence="10" id="KW-0969">Cilium</keyword>
<evidence type="ECO:0000259" key="24">
    <source>
        <dbReference type="Pfam" id="PF18199"/>
    </source>
</evidence>
<evidence type="ECO:0000259" key="19">
    <source>
        <dbReference type="Pfam" id="PF12777"/>
    </source>
</evidence>
<dbReference type="FunFam" id="1.20.58.1120:FF:000007">
    <property type="entry name" value="Dynein heavy chain 4"/>
    <property type="match status" value="1"/>
</dbReference>
<evidence type="ECO:0000256" key="8">
    <source>
        <dbReference type="ARBA" id="ARBA00023017"/>
    </source>
</evidence>
<evidence type="ECO:0000259" key="20">
    <source>
        <dbReference type="Pfam" id="PF12780"/>
    </source>
</evidence>
<keyword evidence="12" id="KW-0206">Cytoskeleton</keyword>